<dbReference type="EMBL" id="KQ484800">
    <property type="protein sequence ID" value="KYP33707.1"/>
    <property type="molecule type" value="Genomic_DNA"/>
</dbReference>
<dbReference type="InterPro" id="IPR013103">
    <property type="entry name" value="RVT_2"/>
</dbReference>
<protein>
    <submittedName>
        <fullName evidence="3">Retrovirus-related Pol polyprotein from transposon TNT 1-94</fullName>
    </submittedName>
</protein>
<dbReference type="Gramene" id="C.cajan_43422.t">
    <property type="protein sequence ID" value="C.cajan_43422.t.cds1"/>
    <property type="gene ID" value="C.cajan_43422"/>
</dbReference>
<evidence type="ECO:0000313" key="3">
    <source>
        <dbReference type="EMBL" id="KYP40579.1"/>
    </source>
</evidence>
<name>A0A151RDN0_CAJCA</name>
<evidence type="ECO:0000313" key="4">
    <source>
        <dbReference type="Proteomes" id="UP000075243"/>
    </source>
</evidence>
<dbReference type="Proteomes" id="UP000075243">
    <property type="component" value="Unassembled WGS sequence"/>
</dbReference>
<evidence type="ECO:0000313" key="2">
    <source>
        <dbReference type="EMBL" id="KYP33707.1"/>
    </source>
</evidence>
<feature type="domain" description="Reverse transcriptase Ty1/copia-type" evidence="1">
    <location>
        <begin position="23"/>
        <end position="67"/>
    </location>
</feature>
<accession>A0A151RDN0</accession>
<proteinExistence type="predicted"/>
<sequence length="68" mass="8037">MDHVEAEKWILAMKEEMESLQKNQTWKLVKFPKGRHVVGCKWIFKRKLGIPGVEPLRYKARLLAKGFI</sequence>
<reference evidence="3 4" key="1">
    <citation type="journal article" date="2012" name="Nat. Biotechnol.">
        <title>Draft genome sequence of pigeonpea (Cajanus cajan), an orphan legume crop of resource-poor farmers.</title>
        <authorList>
            <person name="Varshney R.K."/>
            <person name="Chen W."/>
            <person name="Li Y."/>
            <person name="Bharti A.K."/>
            <person name="Saxena R.K."/>
            <person name="Schlueter J.A."/>
            <person name="Donoghue M.T."/>
            <person name="Azam S."/>
            <person name="Fan G."/>
            <person name="Whaley A.M."/>
            <person name="Farmer A.D."/>
            <person name="Sheridan J."/>
            <person name="Iwata A."/>
            <person name="Tuteja R."/>
            <person name="Penmetsa R.V."/>
            <person name="Wu W."/>
            <person name="Upadhyaya H.D."/>
            <person name="Yang S.P."/>
            <person name="Shah T."/>
            <person name="Saxena K.B."/>
            <person name="Michael T."/>
            <person name="McCombie W.R."/>
            <person name="Yang B."/>
            <person name="Zhang G."/>
            <person name="Yang H."/>
            <person name="Wang J."/>
            <person name="Spillane C."/>
            <person name="Cook D.R."/>
            <person name="May G.D."/>
            <person name="Xu X."/>
            <person name="Jackson S.A."/>
        </authorList>
    </citation>
    <scope>NUCLEOTIDE SEQUENCE [LARGE SCALE GENOMIC DNA]</scope>
    <source>
        <strain evidence="4">cv. Asha</strain>
    </source>
</reference>
<organism evidence="3 4">
    <name type="scientific">Cajanus cajan</name>
    <name type="common">Pigeon pea</name>
    <name type="synonym">Cajanus indicus</name>
    <dbReference type="NCBI Taxonomy" id="3821"/>
    <lineage>
        <taxon>Eukaryota</taxon>
        <taxon>Viridiplantae</taxon>
        <taxon>Streptophyta</taxon>
        <taxon>Embryophyta</taxon>
        <taxon>Tracheophyta</taxon>
        <taxon>Spermatophyta</taxon>
        <taxon>Magnoliopsida</taxon>
        <taxon>eudicotyledons</taxon>
        <taxon>Gunneridae</taxon>
        <taxon>Pentapetalae</taxon>
        <taxon>rosids</taxon>
        <taxon>fabids</taxon>
        <taxon>Fabales</taxon>
        <taxon>Fabaceae</taxon>
        <taxon>Papilionoideae</taxon>
        <taxon>50 kb inversion clade</taxon>
        <taxon>NPAAA clade</taxon>
        <taxon>indigoferoid/millettioid clade</taxon>
        <taxon>Phaseoleae</taxon>
        <taxon>Cajanus</taxon>
    </lineage>
</organism>
<dbReference type="Pfam" id="PF07727">
    <property type="entry name" value="RVT_2"/>
    <property type="match status" value="1"/>
</dbReference>
<evidence type="ECO:0000259" key="1">
    <source>
        <dbReference type="Pfam" id="PF07727"/>
    </source>
</evidence>
<dbReference type="Gramene" id="C.cajan_35003.t">
    <property type="protein sequence ID" value="C.cajan_35003.t.cds1"/>
    <property type="gene ID" value="C.cajan_35003"/>
</dbReference>
<dbReference type="AlphaFoldDB" id="A0A151RDN0"/>
<dbReference type="STRING" id="3821.A0A151RDN0"/>
<dbReference type="EMBL" id="KQ483826">
    <property type="protein sequence ID" value="KYP40579.1"/>
    <property type="molecule type" value="Genomic_DNA"/>
</dbReference>
<gene>
    <name evidence="3" type="ORF">KK1_038063</name>
    <name evidence="2" type="ORF">KK1_045422</name>
</gene>
<keyword evidence="4" id="KW-1185">Reference proteome</keyword>